<dbReference type="CDD" id="cd06580">
    <property type="entry name" value="TM_PBP1_transp_TpRbsC_like"/>
    <property type="match status" value="1"/>
</dbReference>
<evidence type="ECO:0000256" key="6">
    <source>
        <dbReference type="SAM" id="Phobius"/>
    </source>
</evidence>
<sequence>MMEHFTDIFNIGLFQNTLRTATPVILAAMGGLMTEHAGIMNIGMDGMILIGAFAAVAFSYTMASAAMGVIAAVLCGILIGLFFALFVVKLKSDEFIIGMALNTFAGGLTIYLLRTIFGVQGTFANSGIQPLPTVHIDFLDSIPVLGPLLNDNSVFIYITWAIVFLAWVFLYRTPYGFWLRAAGEHPQSLETAGISPQKMKLTASILCGILCGFAGAHLSLGYLTMFTEGMSNDRGFIAFACVIFGMANPPKVFLAALLFGFLDALGLRLQGVGMPSDLTATIPYLATVLMLVYVVVSSRHRKKKQAARELEMSGNA</sequence>
<dbReference type="Proteomes" id="UP000824091">
    <property type="component" value="Unassembled WGS sequence"/>
</dbReference>
<organism evidence="7 8">
    <name type="scientific">Candidatus Fimisoma avicola</name>
    <dbReference type="NCBI Taxonomy" id="2840826"/>
    <lineage>
        <taxon>Bacteria</taxon>
        <taxon>Bacillati</taxon>
        <taxon>Bacillota</taxon>
        <taxon>Clostridia</taxon>
        <taxon>Eubacteriales</taxon>
        <taxon>Candidatus Fimisoma</taxon>
    </lineage>
</organism>
<evidence type="ECO:0000313" key="7">
    <source>
        <dbReference type="EMBL" id="HIU28425.1"/>
    </source>
</evidence>
<dbReference type="PANTHER" id="PTHR43370:SF1">
    <property type="entry name" value="GUANOSINE ABC TRANSPORTER PERMEASE PROTEIN NUPQ"/>
    <property type="match status" value="1"/>
</dbReference>
<keyword evidence="4 6" id="KW-1133">Transmembrane helix</keyword>
<dbReference type="AlphaFoldDB" id="A0A9D1I7L9"/>
<evidence type="ECO:0000256" key="4">
    <source>
        <dbReference type="ARBA" id="ARBA00022989"/>
    </source>
</evidence>
<feature type="transmembrane region" description="Helical" evidence="6">
    <location>
        <begin position="235"/>
        <end position="258"/>
    </location>
</feature>
<evidence type="ECO:0000256" key="2">
    <source>
        <dbReference type="ARBA" id="ARBA00022475"/>
    </source>
</evidence>
<feature type="transmembrane region" description="Helical" evidence="6">
    <location>
        <begin position="201"/>
        <end position="223"/>
    </location>
</feature>
<proteinExistence type="predicted"/>
<dbReference type="PANTHER" id="PTHR43370">
    <property type="entry name" value="SUGAR ABC TRANSPORTER INTEGRAL MEMBRANE PROTEIN-RELATED"/>
    <property type="match status" value="1"/>
</dbReference>
<evidence type="ECO:0000256" key="3">
    <source>
        <dbReference type="ARBA" id="ARBA00022692"/>
    </source>
</evidence>
<feature type="transmembrane region" description="Helical" evidence="6">
    <location>
        <begin position="154"/>
        <end position="171"/>
    </location>
</feature>
<gene>
    <name evidence="7" type="ORF">IAD16_08605</name>
</gene>
<feature type="transmembrane region" description="Helical" evidence="6">
    <location>
        <begin position="39"/>
        <end position="58"/>
    </location>
</feature>
<reference evidence="7" key="1">
    <citation type="submission" date="2020-10" db="EMBL/GenBank/DDBJ databases">
        <authorList>
            <person name="Gilroy R."/>
        </authorList>
    </citation>
    <scope>NUCLEOTIDE SEQUENCE</scope>
    <source>
        <strain evidence="7">11300</strain>
    </source>
</reference>
<keyword evidence="2" id="KW-1003">Cell membrane</keyword>
<dbReference type="InterPro" id="IPR001851">
    <property type="entry name" value="ABC_transp_permease"/>
</dbReference>
<keyword evidence="5 6" id="KW-0472">Membrane</keyword>
<accession>A0A9D1I7L9</accession>
<feature type="transmembrane region" description="Helical" evidence="6">
    <location>
        <begin position="65"/>
        <end position="88"/>
    </location>
</feature>
<dbReference type="Pfam" id="PF02653">
    <property type="entry name" value="BPD_transp_2"/>
    <property type="match status" value="1"/>
</dbReference>
<comment type="subcellular location">
    <subcellularLocation>
        <location evidence="1">Cell membrane</location>
        <topology evidence="1">Multi-pass membrane protein</topology>
    </subcellularLocation>
</comment>
<comment type="caution">
    <text evidence="7">The sequence shown here is derived from an EMBL/GenBank/DDBJ whole genome shotgun (WGS) entry which is preliminary data.</text>
</comment>
<keyword evidence="3 6" id="KW-0812">Transmembrane</keyword>
<dbReference type="EMBL" id="DVMO01000133">
    <property type="protein sequence ID" value="HIU28425.1"/>
    <property type="molecule type" value="Genomic_DNA"/>
</dbReference>
<protein>
    <submittedName>
        <fullName evidence="7">ABC transporter permease</fullName>
    </submittedName>
</protein>
<evidence type="ECO:0000313" key="8">
    <source>
        <dbReference type="Proteomes" id="UP000824091"/>
    </source>
</evidence>
<dbReference type="GO" id="GO:0022857">
    <property type="term" value="F:transmembrane transporter activity"/>
    <property type="evidence" value="ECO:0007669"/>
    <property type="project" value="InterPro"/>
</dbReference>
<feature type="transmembrane region" description="Helical" evidence="6">
    <location>
        <begin position="94"/>
        <end position="113"/>
    </location>
</feature>
<evidence type="ECO:0000256" key="1">
    <source>
        <dbReference type="ARBA" id="ARBA00004651"/>
    </source>
</evidence>
<evidence type="ECO:0000256" key="5">
    <source>
        <dbReference type="ARBA" id="ARBA00023136"/>
    </source>
</evidence>
<feature type="transmembrane region" description="Helical" evidence="6">
    <location>
        <begin position="278"/>
        <end position="296"/>
    </location>
</feature>
<dbReference type="GO" id="GO:0005886">
    <property type="term" value="C:plasma membrane"/>
    <property type="evidence" value="ECO:0007669"/>
    <property type="project" value="UniProtKB-SubCell"/>
</dbReference>
<name>A0A9D1I7L9_9FIRM</name>
<reference evidence="7" key="2">
    <citation type="journal article" date="2021" name="PeerJ">
        <title>Extensive microbial diversity within the chicken gut microbiome revealed by metagenomics and culture.</title>
        <authorList>
            <person name="Gilroy R."/>
            <person name="Ravi A."/>
            <person name="Getino M."/>
            <person name="Pursley I."/>
            <person name="Horton D.L."/>
            <person name="Alikhan N.F."/>
            <person name="Baker D."/>
            <person name="Gharbi K."/>
            <person name="Hall N."/>
            <person name="Watson M."/>
            <person name="Adriaenssens E.M."/>
            <person name="Foster-Nyarko E."/>
            <person name="Jarju S."/>
            <person name="Secka A."/>
            <person name="Antonio M."/>
            <person name="Oren A."/>
            <person name="Chaudhuri R.R."/>
            <person name="La Ragione R."/>
            <person name="Hildebrand F."/>
            <person name="Pallen M.J."/>
        </authorList>
    </citation>
    <scope>NUCLEOTIDE SEQUENCE</scope>
    <source>
        <strain evidence="7">11300</strain>
    </source>
</reference>